<comment type="caution">
    <text evidence="2">The sequence shown here is derived from an EMBL/GenBank/DDBJ whole genome shotgun (WGS) entry which is preliminary data.</text>
</comment>
<gene>
    <name evidence="2" type="ORF">GO493_13855</name>
</gene>
<proteinExistence type="predicted"/>
<keyword evidence="3" id="KW-1185">Reference proteome</keyword>
<evidence type="ECO:0000313" key="3">
    <source>
        <dbReference type="Proteomes" id="UP000461730"/>
    </source>
</evidence>
<protein>
    <submittedName>
        <fullName evidence="2">Uncharacterized protein</fullName>
    </submittedName>
</protein>
<sequence length="85" mass="9818">MLLNFSFRVLPKRNGLFEQAKIKMSNSYLLMTNNVGQLFLPHNKKNQIFGSVSVCPQAQTIPDQKNSNRYTAEKTENDEKREMVP</sequence>
<feature type="compositionally biased region" description="Basic and acidic residues" evidence="1">
    <location>
        <begin position="71"/>
        <end position="85"/>
    </location>
</feature>
<dbReference type="RefSeq" id="WP_157306780.1">
    <property type="nucleotide sequence ID" value="NZ_WRXN01000005.1"/>
</dbReference>
<dbReference type="EMBL" id="WRXN01000005">
    <property type="protein sequence ID" value="MVT09350.1"/>
    <property type="molecule type" value="Genomic_DNA"/>
</dbReference>
<name>A0A7K1U4T8_9BACT</name>
<dbReference type="Proteomes" id="UP000461730">
    <property type="component" value="Unassembled WGS sequence"/>
</dbReference>
<reference evidence="2 3" key="1">
    <citation type="submission" date="2019-12" db="EMBL/GenBank/DDBJ databases">
        <title>Chitinophaga sp. strain ysch24 (GDMCC 1.1355), whole genome shotgun sequence.</title>
        <authorList>
            <person name="Zhang X."/>
        </authorList>
    </citation>
    <scope>NUCLEOTIDE SEQUENCE [LARGE SCALE GENOMIC DNA]</scope>
    <source>
        <strain evidence="3">ysch24</strain>
    </source>
</reference>
<accession>A0A7K1U4T8</accession>
<evidence type="ECO:0000256" key="1">
    <source>
        <dbReference type="SAM" id="MobiDB-lite"/>
    </source>
</evidence>
<feature type="region of interest" description="Disordered" evidence="1">
    <location>
        <begin position="60"/>
        <end position="85"/>
    </location>
</feature>
<dbReference type="AlphaFoldDB" id="A0A7K1U4T8"/>
<organism evidence="2 3">
    <name type="scientific">Chitinophaga tropicalis</name>
    <dbReference type="NCBI Taxonomy" id="2683588"/>
    <lineage>
        <taxon>Bacteria</taxon>
        <taxon>Pseudomonadati</taxon>
        <taxon>Bacteroidota</taxon>
        <taxon>Chitinophagia</taxon>
        <taxon>Chitinophagales</taxon>
        <taxon>Chitinophagaceae</taxon>
        <taxon>Chitinophaga</taxon>
    </lineage>
</organism>
<evidence type="ECO:0000313" key="2">
    <source>
        <dbReference type="EMBL" id="MVT09350.1"/>
    </source>
</evidence>
<feature type="compositionally biased region" description="Polar residues" evidence="1">
    <location>
        <begin position="60"/>
        <end position="70"/>
    </location>
</feature>